<dbReference type="PANTHER" id="PTHR35936:SF25">
    <property type="entry name" value="ABC TRANSPORTER SUBSTRATE-BINDING PROTEIN"/>
    <property type="match status" value="1"/>
</dbReference>
<dbReference type="Pfam" id="PF00497">
    <property type="entry name" value="SBP_bac_3"/>
    <property type="match status" value="1"/>
</dbReference>
<protein>
    <submittedName>
        <fullName evidence="3">Amino acid ABC transporter substrate-binding protein, PAAT family</fullName>
    </submittedName>
</protein>
<keyword evidence="4" id="KW-1185">Reference proteome</keyword>
<dbReference type="Gene3D" id="3.40.190.10">
    <property type="entry name" value="Periplasmic binding protein-like II"/>
    <property type="match status" value="2"/>
</dbReference>
<keyword evidence="1" id="KW-0732">Signal</keyword>
<name>A0ABY1PMR2_9HYPH</name>
<reference evidence="3 4" key="1">
    <citation type="submission" date="2017-05" db="EMBL/GenBank/DDBJ databases">
        <authorList>
            <person name="Varghese N."/>
            <person name="Submissions S."/>
        </authorList>
    </citation>
    <scope>NUCLEOTIDE SEQUENCE [LARGE SCALE GENOMIC DNA]</scope>
    <source>
        <strain evidence="3 4">DSM 15949</strain>
    </source>
</reference>
<dbReference type="SMART" id="SM00062">
    <property type="entry name" value="PBPb"/>
    <property type="match status" value="1"/>
</dbReference>
<gene>
    <name evidence="3" type="ORF">SAMN06265374_4366</name>
</gene>
<dbReference type="RefSeq" id="WP_155190895.1">
    <property type="nucleotide sequence ID" value="NZ_BAAAEA010000003.1"/>
</dbReference>
<evidence type="ECO:0000259" key="2">
    <source>
        <dbReference type="SMART" id="SM00062"/>
    </source>
</evidence>
<proteinExistence type="predicted"/>
<dbReference type="SUPFAM" id="SSF53850">
    <property type="entry name" value="Periplasmic binding protein-like II"/>
    <property type="match status" value="1"/>
</dbReference>
<dbReference type="PANTHER" id="PTHR35936">
    <property type="entry name" value="MEMBRANE-BOUND LYTIC MUREIN TRANSGLYCOSYLASE F"/>
    <property type="match status" value="1"/>
</dbReference>
<organism evidence="3 4">
    <name type="scientific">Roseibium denhamense</name>
    <dbReference type="NCBI Taxonomy" id="76305"/>
    <lineage>
        <taxon>Bacteria</taxon>
        <taxon>Pseudomonadati</taxon>
        <taxon>Pseudomonadota</taxon>
        <taxon>Alphaproteobacteria</taxon>
        <taxon>Hyphomicrobiales</taxon>
        <taxon>Stappiaceae</taxon>
        <taxon>Roseibium</taxon>
    </lineage>
</organism>
<accession>A0ABY1PMR2</accession>
<evidence type="ECO:0000313" key="4">
    <source>
        <dbReference type="Proteomes" id="UP001157914"/>
    </source>
</evidence>
<dbReference type="InterPro" id="IPR001638">
    <property type="entry name" value="Solute-binding_3/MltF_N"/>
</dbReference>
<feature type="domain" description="Solute-binding protein family 3/N-terminal" evidence="2">
    <location>
        <begin position="25"/>
        <end position="243"/>
    </location>
</feature>
<comment type="caution">
    <text evidence="3">The sequence shown here is derived from an EMBL/GenBank/DDBJ whole genome shotgun (WGS) entry which is preliminary data.</text>
</comment>
<dbReference type="Proteomes" id="UP001157914">
    <property type="component" value="Unassembled WGS sequence"/>
</dbReference>
<evidence type="ECO:0000256" key="1">
    <source>
        <dbReference type="ARBA" id="ARBA00022729"/>
    </source>
</evidence>
<dbReference type="EMBL" id="FXTT01000008">
    <property type="protein sequence ID" value="SMP36904.1"/>
    <property type="molecule type" value="Genomic_DNA"/>
</dbReference>
<evidence type="ECO:0000313" key="3">
    <source>
        <dbReference type="EMBL" id="SMP36904.1"/>
    </source>
</evidence>
<sequence length="243" mass="26782">MIARCVIWIGIWLAAFCGPLQAVDILPVVTEDYPPYEMETPREGLRGFDYEVAVEAFARMGYDADIQFLPWKRALNEAEAGTAAGILTCARTRERETFILFSEPISSFTSGFFYRAGQGGDIPNTLEDVAGRSVASVTGYQSLEELKEAGADPVEAPATENALGMLAAGRFDFFYAGRETTDFLIRQLGLSGQFGFSPVAEQPFHFCFSKNYPGVETLVAQFNAALLDMQEDGTYDAIHAKYR</sequence>